<reference evidence="5 6" key="1">
    <citation type="journal article" date="2021" name="Int. J. Syst. Evol. Microbiol.">
        <title>Steroidobacter gossypii sp. nov., isolated from soil of cotton cropping field.</title>
        <authorList>
            <person name="Huang R."/>
            <person name="Yang S."/>
            <person name="Zhen C."/>
            <person name="Liu W."/>
        </authorList>
    </citation>
    <scope>NUCLEOTIDE SEQUENCE [LARGE SCALE GENOMIC DNA]</scope>
    <source>
        <strain evidence="5 6">S1-65</strain>
    </source>
</reference>
<dbReference type="InterPro" id="IPR051802">
    <property type="entry name" value="YfhM-like"/>
</dbReference>
<dbReference type="InterPro" id="IPR021868">
    <property type="entry name" value="Alpha_2_Macroglob_MG3"/>
</dbReference>
<dbReference type="InterPro" id="IPR011625">
    <property type="entry name" value="A2M_N_BRD"/>
</dbReference>
<evidence type="ECO:0000259" key="4">
    <source>
        <dbReference type="SMART" id="SM01360"/>
    </source>
</evidence>
<evidence type="ECO:0000256" key="1">
    <source>
        <dbReference type="ARBA" id="ARBA00010556"/>
    </source>
</evidence>
<name>A0ABS1WUW6_9GAMM</name>
<dbReference type="Pfam" id="PF11974">
    <property type="entry name" value="bMG3"/>
    <property type="match status" value="1"/>
</dbReference>
<gene>
    <name evidence="5" type="ORF">JM946_08420</name>
</gene>
<feature type="domain" description="Alpha-2-macroglobulin bait region" evidence="3">
    <location>
        <begin position="1030"/>
        <end position="1196"/>
    </location>
</feature>
<dbReference type="RefSeq" id="WP_203166803.1">
    <property type="nucleotide sequence ID" value="NZ_JAEVLS010000002.1"/>
</dbReference>
<keyword evidence="2" id="KW-0732">Signal</keyword>
<keyword evidence="6" id="KW-1185">Reference proteome</keyword>
<dbReference type="SMART" id="SM01360">
    <property type="entry name" value="A2M"/>
    <property type="match status" value="1"/>
</dbReference>
<evidence type="ECO:0000313" key="5">
    <source>
        <dbReference type="EMBL" id="MBM0104769.1"/>
    </source>
</evidence>
<organism evidence="5 6">
    <name type="scientific">Steroidobacter gossypii</name>
    <dbReference type="NCBI Taxonomy" id="2805490"/>
    <lineage>
        <taxon>Bacteria</taxon>
        <taxon>Pseudomonadati</taxon>
        <taxon>Pseudomonadota</taxon>
        <taxon>Gammaproteobacteria</taxon>
        <taxon>Steroidobacterales</taxon>
        <taxon>Steroidobacteraceae</taxon>
        <taxon>Steroidobacter</taxon>
    </lineage>
</organism>
<dbReference type="InterPro" id="IPR001599">
    <property type="entry name" value="Macroglobln_a2"/>
</dbReference>
<dbReference type="InterPro" id="IPR041246">
    <property type="entry name" value="Bact_MG10"/>
</dbReference>
<dbReference type="SUPFAM" id="SSF48239">
    <property type="entry name" value="Terpenoid cyclases/Protein prenyltransferases"/>
    <property type="match status" value="1"/>
</dbReference>
<dbReference type="Pfam" id="PF07703">
    <property type="entry name" value="A2M_BRD"/>
    <property type="match status" value="1"/>
</dbReference>
<dbReference type="InterPro" id="IPR008930">
    <property type="entry name" value="Terpenoid_cyclase/PrenylTrfase"/>
</dbReference>
<dbReference type="Pfam" id="PF00207">
    <property type="entry name" value="A2M"/>
    <property type="match status" value="1"/>
</dbReference>
<sequence>MKFAGIGLALQLVALVAFAQVGEAPPEPAPTVELFSPRGEMRDVRQATARFSVPMVALGDPRLPDPFVVSCPSPGQGRWADARNWVYDFDADLPAGLNCTFRLRDDLRSLSGKALGGTRSFAFTTGGPAILSSYPDERWGQVDEQQIFLLKLAAPAATDSIQAHAHCVVDGIEEQIPVEVLTGEERSAMLAERGSLGYQYFTLLWKDAMVSTARLRKDEIEQAEERIAVVRCKRRLPPATQVRLHWGKGVKTVSGVPMGRTQTLAFKVRPAFTARVECTRTNARAGCMPMQPVRVAFSAPVPRELALAVRIRTQDGKELTPQSSEQAAPTLEEITFASPFPEESTVAVVMPVELRDDAGRTLENATRFPLDLRIDAYPALAKFPASFGILEAEEGGVLPVTLRNVEPEFGGQVELPAKSLRVGADPAAIANWLERVRKAEERAGQYVPNPAANNEDEPQVIWRESTGSTSVFGDQDVTSSFMLTKPSGQKPAEVIGIPLQKPGFHVVEIGSRLLGQSLLGRDELRYVVTSALVTNLGVHFNWGRESSSVWVTRLDNGQPVKDAAITIVNYCGGAKRAEARTDRDGIAKIDMSLGEPHDSGYCSNWSPSPLLVFAQHGEDFSFTQSGWTEGIAPHRFGLRTSSGWQAGIYHSVLDRALFRAGETVSMKHFLRRHDSTGVSLPESVAGARQVRITHNGSGQQYDLKAQFDANGVAENQWTIPAEAKLGDYSIMLADGKDFHQSATFKVEQFRLPSMRASVVGSAQPLVQQDSAVLDLHVAYMSGGGASGLATKLRTVVEPRAMRFEGYSDYQFGGAPVKEGIRTGDTSYFYSDEESDAPAATAKVQVLPVTLDGEGSARVTVTGLPRLDTPAQLTAELEYADANGELLTATGRVRLVPSELSVGIRRDGWVASTEQLRFRVVVLGLDGKPRANQPVTVSMYQSTAYSYRKRLIGGFYAYETTRETKRLPTACTGVTNKQGLVLCDVAPGVSGEVLVRAEAADAQQRIAGATASFWVAGEDDWWFSGTQGDRMDVLPEKKEYDAGDTARFQVRMPFREATALVTVAREGVLSSFTVRLKGQAPIVEVPIADAYAPNVFVSVLAVRGRVETKKRKASAGGPEEITALVDLNKPAYRLGMAKINVGWKPHRLNVRVTPDRSVYKVAQKATVQVHVERENGQPLPAGTEIALAAVDEALLELAPNPTWDLLSAMMGERGIEVWTSTAQMQVVGKRHYGRKAVAHGGGGGRDRDRAREQFNSLLLWQGRVHLDAQGNASLQVPLNDSLSSFRIVAVASGSDDLFGTGTAWIATSQDLMLLSGLPPLVREGDRFAATFTLRNTSDQTLLVEAQPTVAELGERALPPQQVELPAGQARDVTWQVVVPTDVSHLTWDVRAKAGDSATDRIKLKQDVIAAYPVRTYQATIAQLTEPLSIPAERPAGSVKGRGGLEVTLRARLGDGLDGVREYMRMYPYVCLEQQLSRAVVLRDDSLWKSWTERLPAYMDSDGLLKYFPSEWLRGDDTLTAYVLAIAHEAGWQLVEQDRDRLIQALKGFVAGRIVRGSALPTADLAIRKLAAIEALSRYEAANAQMLDSIDIEPDLWPTSAVLDWLNILRRVPDIRSASEQRQRALGILRARLNFQGTTMGFATERNDALWWLMISGDSNANRMLLGVLDEPQWREDIPRLVRGAMGRQLSGRWNTTVANAWGSLALEKFSAAFESTAVTGATDVRYAGKQQQVAWPANAKSEEVSLPWREGQASLDITHQGTGAPWAMVRATAALPLDKPLSSGFHTTRTVTPIEQQHPGRWTRGDVARVTLQIEAQSDMTWVVVDDPVPAGSTILGSGLGGQSELLTRQERREGWASLAFEERRFDAFRAYYRFVPKGTWSVEYTVRLNNPGEFQLPATRVEAMYAPEMFGELPNPVLVVEPKQ</sequence>
<dbReference type="Gene3D" id="2.60.40.1930">
    <property type="match status" value="1"/>
</dbReference>
<dbReference type="EMBL" id="JAEVLS010000002">
    <property type="protein sequence ID" value="MBM0104769.1"/>
    <property type="molecule type" value="Genomic_DNA"/>
</dbReference>
<proteinExistence type="inferred from homology"/>
<comment type="similarity">
    <text evidence="1">Belongs to the protease inhibitor I39 (alpha-2-macroglobulin) family. Bacterial alpha-2-macroglobulin subfamily.</text>
</comment>
<dbReference type="PANTHER" id="PTHR40094:SF1">
    <property type="entry name" value="UBIQUITIN DOMAIN-CONTAINING PROTEIN"/>
    <property type="match status" value="1"/>
</dbReference>
<evidence type="ECO:0000313" key="6">
    <source>
        <dbReference type="Proteomes" id="UP000661077"/>
    </source>
</evidence>
<comment type="caution">
    <text evidence="5">The sequence shown here is derived from an EMBL/GenBank/DDBJ whole genome shotgun (WGS) entry which is preliminary data.</text>
</comment>
<dbReference type="SMART" id="SM01359">
    <property type="entry name" value="A2M_N_2"/>
    <property type="match status" value="1"/>
</dbReference>
<dbReference type="Pfam" id="PF17973">
    <property type="entry name" value="bMG10"/>
    <property type="match status" value="1"/>
</dbReference>
<feature type="domain" description="Alpha-2-macroglobulin" evidence="4">
    <location>
        <begin position="1256"/>
        <end position="1346"/>
    </location>
</feature>
<dbReference type="Pfam" id="PF01835">
    <property type="entry name" value="MG2"/>
    <property type="match status" value="1"/>
</dbReference>
<evidence type="ECO:0000259" key="3">
    <source>
        <dbReference type="SMART" id="SM01359"/>
    </source>
</evidence>
<accession>A0ABS1WUW6</accession>
<dbReference type="PANTHER" id="PTHR40094">
    <property type="entry name" value="ALPHA-2-MACROGLOBULIN HOMOLOG"/>
    <property type="match status" value="1"/>
</dbReference>
<feature type="chain" id="PRO_5046308742" description="Alpha-2-macroglobulin" evidence="2">
    <location>
        <begin position="20"/>
        <end position="1924"/>
    </location>
</feature>
<protein>
    <recommendedName>
        <fullName evidence="7">Alpha-2-macroglobulin</fullName>
    </recommendedName>
</protein>
<dbReference type="InterPro" id="IPR002890">
    <property type="entry name" value="MG2"/>
</dbReference>
<feature type="signal peptide" evidence="2">
    <location>
        <begin position="1"/>
        <end position="19"/>
    </location>
</feature>
<evidence type="ECO:0000256" key="2">
    <source>
        <dbReference type="SAM" id="SignalP"/>
    </source>
</evidence>
<evidence type="ECO:0008006" key="7">
    <source>
        <dbReference type="Google" id="ProtNLM"/>
    </source>
</evidence>
<dbReference type="Proteomes" id="UP000661077">
    <property type="component" value="Unassembled WGS sequence"/>
</dbReference>